<dbReference type="Gene3D" id="3.30.465.10">
    <property type="match status" value="1"/>
</dbReference>
<dbReference type="PANTHER" id="PTHR22777">
    <property type="entry name" value="HEMOLYSIN-RELATED"/>
    <property type="match status" value="1"/>
</dbReference>
<dbReference type="InterPro" id="IPR054115">
    <property type="entry name" value="CorC_N"/>
</dbReference>
<dbReference type="InterPro" id="IPR016169">
    <property type="entry name" value="FAD-bd_PCMH_sub2"/>
</dbReference>
<evidence type="ECO:0000256" key="4">
    <source>
        <dbReference type="ARBA" id="ARBA00022842"/>
    </source>
</evidence>
<dbReference type="Pfam" id="PF21917">
    <property type="entry name" value="NMB0537_N"/>
    <property type="match status" value="1"/>
</dbReference>
<dbReference type="SMART" id="SM00116">
    <property type="entry name" value="CBS"/>
    <property type="match status" value="2"/>
</dbReference>
<evidence type="ECO:0000256" key="9">
    <source>
        <dbReference type="PROSITE-ProRule" id="PRU00703"/>
    </source>
</evidence>
<evidence type="ECO:0000256" key="6">
    <source>
        <dbReference type="ARBA" id="ARBA00023285"/>
    </source>
</evidence>
<keyword evidence="5 9" id="KW-0129">CBS domain</keyword>
<sequence length="278" mass="31492">MSEDRTGQPKGWLGKLTQAFSDEPRSREDLLTDLRQATDENLLDNEALTIMEGAMQVSDMQVRDVMIPRSQMVVVEADQTPKEFLPVVISSAHSRFPVIGETPDEILGILLAKDLIPLILEGNLDQFDLKSKLRSATFIPESKRLNILLKEFRVTRNHMAIVMDEYGGVSGLITIEDVLEQIVGEIEDEHDSEEEDGNIKPFEENAYIVKALTPIDDFNEYFDCGFPDEEFDTIGGIVTQKFGRLPKKDETVEIEDFQFKVLSADTRRIRLLQVSRNG</sequence>
<dbReference type="Pfam" id="PF00571">
    <property type="entry name" value="CBS"/>
    <property type="match status" value="2"/>
</dbReference>
<dbReference type="InterPro" id="IPR005170">
    <property type="entry name" value="Transptr-assoc_dom"/>
</dbReference>
<name>A0A7U8C7H9_NEPCE</name>
<evidence type="ECO:0000256" key="7">
    <source>
        <dbReference type="ARBA" id="ARBA00037273"/>
    </source>
</evidence>
<dbReference type="FunFam" id="3.10.580.10:FF:000002">
    <property type="entry name" value="Magnesium/cobalt efflux protein CorC"/>
    <property type="match status" value="1"/>
</dbReference>
<evidence type="ECO:0000256" key="1">
    <source>
        <dbReference type="ARBA" id="ARBA00006337"/>
    </source>
</evidence>
<comment type="function">
    <text evidence="7">Plays a role in the transport of magnesium and cobalt ions.</text>
</comment>
<dbReference type="Gene3D" id="3.10.580.10">
    <property type="entry name" value="CBS-domain"/>
    <property type="match status" value="1"/>
</dbReference>
<evidence type="ECO:0000313" key="13">
    <source>
        <dbReference type="Proteomes" id="UP000002171"/>
    </source>
</evidence>
<keyword evidence="13" id="KW-1185">Reference proteome</keyword>
<feature type="domain" description="CBS" evidence="11">
    <location>
        <begin position="66"/>
        <end position="126"/>
    </location>
</feature>
<dbReference type="SUPFAM" id="SSF56176">
    <property type="entry name" value="FAD-binding/transporter-associated domain-like"/>
    <property type="match status" value="1"/>
</dbReference>
<dbReference type="Proteomes" id="UP000002171">
    <property type="component" value="Unassembled WGS sequence"/>
</dbReference>
<dbReference type="PANTHER" id="PTHR22777:SF27">
    <property type="entry name" value="MAGNESIUM AND COBALT EFFLUX PROTEIN CORC"/>
    <property type="match status" value="1"/>
</dbReference>
<keyword evidence="2" id="KW-0813">Transport</keyword>
<dbReference type="InterPro" id="IPR000644">
    <property type="entry name" value="CBS_dom"/>
</dbReference>
<keyword evidence="6" id="KW-0170">Cobalt</keyword>
<proteinExistence type="inferred from homology"/>
<feature type="region of interest" description="Disordered" evidence="10">
    <location>
        <begin position="1"/>
        <end position="25"/>
    </location>
</feature>
<organism evidence="12 13">
    <name type="scientific">Neptuniibacter caesariensis</name>
    <dbReference type="NCBI Taxonomy" id="207954"/>
    <lineage>
        <taxon>Bacteria</taxon>
        <taxon>Pseudomonadati</taxon>
        <taxon>Pseudomonadota</taxon>
        <taxon>Gammaproteobacteria</taxon>
        <taxon>Oceanospirillales</taxon>
        <taxon>Oceanospirillaceae</taxon>
        <taxon>Neptuniibacter</taxon>
    </lineage>
</organism>
<evidence type="ECO:0000256" key="2">
    <source>
        <dbReference type="ARBA" id="ARBA00022448"/>
    </source>
</evidence>
<dbReference type="RefSeq" id="WP_007022020.1">
    <property type="nucleotide sequence ID" value="NZ_CH724126.1"/>
</dbReference>
<evidence type="ECO:0000259" key="11">
    <source>
        <dbReference type="PROSITE" id="PS51371"/>
    </source>
</evidence>
<gene>
    <name evidence="12" type="ORF">MED92_07781</name>
</gene>
<dbReference type="PROSITE" id="PS51371">
    <property type="entry name" value="CBS"/>
    <property type="match status" value="2"/>
</dbReference>
<dbReference type="GO" id="GO:0005886">
    <property type="term" value="C:plasma membrane"/>
    <property type="evidence" value="ECO:0007669"/>
    <property type="project" value="TreeGrafter"/>
</dbReference>
<evidence type="ECO:0000313" key="12">
    <source>
        <dbReference type="EMBL" id="EAR63002.1"/>
    </source>
</evidence>
<dbReference type="CDD" id="cd04590">
    <property type="entry name" value="CBS_pair_CorC_HlyC_assoc"/>
    <property type="match status" value="1"/>
</dbReference>
<dbReference type="EMBL" id="AAOW01000001">
    <property type="protein sequence ID" value="EAR63002.1"/>
    <property type="molecule type" value="Genomic_DNA"/>
</dbReference>
<keyword evidence="3" id="KW-0677">Repeat</keyword>
<evidence type="ECO:0000256" key="5">
    <source>
        <dbReference type="ARBA" id="ARBA00023122"/>
    </source>
</evidence>
<dbReference type="SMART" id="SM01091">
    <property type="entry name" value="CorC_HlyC"/>
    <property type="match status" value="1"/>
</dbReference>
<dbReference type="Pfam" id="PF03471">
    <property type="entry name" value="CorC_HlyC"/>
    <property type="match status" value="1"/>
</dbReference>
<dbReference type="GO" id="GO:0050660">
    <property type="term" value="F:flavin adenine dinucleotide binding"/>
    <property type="evidence" value="ECO:0007669"/>
    <property type="project" value="InterPro"/>
</dbReference>
<comment type="caution">
    <text evidence="12">The sequence shown here is derived from an EMBL/GenBank/DDBJ whole genome shotgun (WGS) entry which is preliminary data.</text>
</comment>
<reference evidence="12 13" key="1">
    <citation type="submission" date="2006-02" db="EMBL/GenBank/DDBJ databases">
        <authorList>
            <person name="Pinhassi J."/>
            <person name="Pedros-Alio C."/>
            <person name="Ferriera S."/>
            <person name="Johnson J."/>
            <person name="Kravitz S."/>
            <person name="Halpern A."/>
            <person name="Remington K."/>
            <person name="Beeson K."/>
            <person name="Tran B."/>
            <person name="Rogers Y.-H."/>
            <person name="Friedman R."/>
            <person name="Venter J.C."/>
        </authorList>
    </citation>
    <scope>NUCLEOTIDE SEQUENCE [LARGE SCALE GENOMIC DNA]</scope>
    <source>
        <strain evidence="12 13">MED92</strain>
    </source>
</reference>
<dbReference type="OrthoDB" id="9798188at2"/>
<dbReference type="InterPro" id="IPR036318">
    <property type="entry name" value="FAD-bd_PCMH-like_sf"/>
</dbReference>
<evidence type="ECO:0000256" key="8">
    <source>
        <dbReference type="ARBA" id="ARBA00040729"/>
    </source>
</evidence>
<dbReference type="SUPFAM" id="SSF54631">
    <property type="entry name" value="CBS-domain pair"/>
    <property type="match status" value="1"/>
</dbReference>
<dbReference type="InterPro" id="IPR046342">
    <property type="entry name" value="CBS_dom_sf"/>
</dbReference>
<dbReference type="AlphaFoldDB" id="A0A7U8C7H9"/>
<feature type="domain" description="CBS" evidence="11">
    <location>
        <begin position="132"/>
        <end position="192"/>
    </location>
</feature>
<evidence type="ECO:0000256" key="10">
    <source>
        <dbReference type="SAM" id="MobiDB-lite"/>
    </source>
</evidence>
<comment type="similarity">
    <text evidence="1">Belongs to the UPF0053 family.</text>
</comment>
<accession>A0A7U8C7H9</accession>
<keyword evidence="4" id="KW-0460">Magnesium</keyword>
<protein>
    <recommendedName>
        <fullName evidence="8">Magnesium and cobalt efflux protein CorC</fullName>
    </recommendedName>
</protein>
<evidence type="ECO:0000256" key="3">
    <source>
        <dbReference type="ARBA" id="ARBA00022737"/>
    </source>
</evidence>
<dbReference type="InterPro" id="IPR044751">
    <property type="entry name" value="Ion_transp-like_CBS"/>
</dbReference>